<dbReference type="GO" id="GO:0008409">
    <property type="term" value="F:5'-3' exonuclease activity"/>
    <property type="evidence" value="ECO:0007669"/>
    <property type="project" value="InterPro"/>
</dbReference>
<dbReference type="Gene3D" id="1.10.150.20">
    <property type="entry name" value="5' to 3' exonuclease, C-terminal subdomain"/>
    <property type="match status" value="1"/>
</dbReference>
<dbReference type="HOGENOM" id="CLU_379842_0_0_5"/>
<dbReference type="SMART" id="SM00475">
    <property type="entry name" value="53EXOc"/>
    <property type="match status" value="1"/>
</dbReference>
<dbReference type="EMBL" id="CP001511">
    <property type="protein sequence ID" value="ACS43752.1"/>
    <property type="molecule type" value="Genomic_DNA"/>
</dbReference>
<reference evidence="5 6" key="1">
    <citation type="journal article" date="2009" name="PLoS ONE">
        <title>Methylobacterium genome sequences: a reference blueprint to investigate microbial metabolism of C1 compounds from natural and industrial sources.</title>
        <authorList>
            <person name="Vuilleumier S."/>
            <person name="Chistoserdova L."/>
            <person name="Lee M.-C."/>
            <person name="Bringel F."/>
            <person name="Lajus A."/>
            <person name="Zhou Y."/>
            <person name="Gourion B."/>
            <person name="Barbe V."/>
            <person name="Chang J."/>
            <person name="Cruveiller S."/>
            <person name="Dossat C."/>
            <person name="Gillett W."/>
            <person name="Gruffaz C."/>
            <person name="Haugen E."/>
            <person name="Hourcade E."/>
            <person name="Levy R."/>
            <person name="Mangenot S."/>
            <person name="Muller E."/>
            <person name="Nadalig T."/>
            <person name="Pagni M."/>
            <person name="Penny C."/>
            <person name="Peyraud R."/>
            <person name="Robinson D.G."/>
            <person name="Roche D."/>
            <person name="Rouy Z."/>
            <person name="Saenampechek C."/>
            <person name="Salvignol G."/>
            <person name="Vallenet D."/>
            <person name="Wu Z."/>
            <person name="Marx C.J."/>
            <person name="Vorholt J.A."/>
            <person name="Olson M.V."/>
            <person name="Kaul R."/>
            <person name="Weissenbach J."/>
            <person name="Medigue C."/>
            <person name="Lidstrom M.E."/>
        </authorList>
    </citation>
    <scope>NUCLEOTIDE SEQUENCE [LARGE SCALE GENOMIC DNA]</scope>
    <source>
        <strain evidence="6">ATCC 14718 / DSM 1338 / JCM 2805 / NCIMB 9133 / AM1</strain>
    </source>
</reference>
<keyword evidence="5" id="KW-0614">Plasmid</keyword>
<organism evidence="5 6">
    <name type="scientific">Methylorubrum extorquens (strain ATCC 14718 / DSM 1338 / JCM 2805 / NCIMB 9133 / AM1)</name>
    <name type="common">Methylobacterium extorquens</name>
    <dbReference type="NCBI Taxonomy" id="272630"/>
    <lineage>
        <taxon>Bacteria</taxon>
        <taxon>Pseudomonadati</taxon>
        <taxon>Pseudomonadota</taxon>
        <taxon>Alphaproteobacteria</taxon>
        <taxon>Hyphomicrobiales</taxon>
        <taxon>Methylobacteriaceae</taxon>
        <taxon>Methylorubrum</taxon>
    </lineage>
</organism>
<dbReference type="Gene3D" id="3.30.2430.10">
    <property type="entry name" value="phosphothreonine lyase"/>
    <property type="match status" value="1"/>
</dbReference>
<dbReference type="SUPFAM" id="SSF88723">
    <property type="entry name" value="PIN domain-like"/>
    <property type="match status" value="1"/>
</dbReference>
<dbReference type="InterPro" id="IPR038498">
    <property type="entry name" value="OspF/SpvC_sf"/>
</dbReference>
<keyword evidence="1" id="KW-0540">Nuclease</keyword>
<protein>
    <recommendedName>
        <fullName evidence="4">5'-3' exonuclease domain-containing protein</fullName>
    </recommendedName>
</protein>
<evidence type="ECO:0000313" key="5">
    <source>
        <dbReference type="EMBL" id="ACS43752.1"/>
    </source>
</evidence>
<evidence type="ECO:0000256" key="2">
    <source>
        <dbReference type="ARBA" id="ARBA00022801"/>
    </source>
</evidence>
<dbReference type="InterPro" id="IPR036279">
    <property type="entry name" value="5-3_exonuclease_C_sf"/>
</dbReference>
<dbReference type="CDD" id="cd09859">
    <property type="entry name" value="PIN_53EXO"/>
    <property type="match status" value="1"/>
</dbReference>
<dbReference type="InterPro" id="IPR008918">
    <property type="entry name" value="HhH2"/>
</dbReference>
<dbReference type="GO" id="GO:0003677">
    <property type="term" value="F:DNA binding"/>
    <property type="evidence" value="ECO:0007669"/>
    <property type="project" value="UniProtKB-KW"/>
</dbReference>
<keyword evidence="2" id="KW-0378">Hydrolase</keyword>
<gene>
    <name evidence="5" type="ordered locus">MexAM1_META2p0958</name>
</gene>
<dbReference type="PANTHER" id="PTHR42646">
    <property type="entry name" value="FLAP ENDONUCLEASE XNI"/>
    <property type="match status" value="1"/>
</dbReference>
<dbReference type="Gene3D" id="3.40.50.1010">
    <property type="entry name" value="5'-nuclease"/>
    <property type="match status" value="1"/>
</dbReference>
<dbReference type="KEGG" id="mea:Mex_2p0958"/>
<dbReference type="Pfam" id="PF02739">
    <property type="entry name" value="5_3_exonuc_N"/>
    <property type="match status" value="1"/>
</dbReference>
<dbReference type="AlphaFoldDB" id="C5B5M0"/>
<dbReference type="CDD" id="cd09898">
    <property type="entry name" value="H3TH_53EXO"/>
    <property type="match status" value="1"/>
</dbReference>
<name>C5B5M0_METEA</name>
<dbReference type="Pfam" id="PF01367">
    <property type="entry name" value="5_3_exonuc"/>
    <property type="match status" value="1"/>
</dbReference>
<evidence type="ECO:0000256" key="1">
    <source>
        <dbReference type="ARBA" id="ARBA00022722"/>
    </source>
</evidence>
<dbReference type="GO" id="GO:0033567">
    <property type="term" value="P:DNA replication, Okazaki fragment processing"/>
    <property type="evidence" value="ECO:0007669"/>
    <property type="project" value="InterPro"/>
</dbReference>
<dbReference type="GO" id="GO:0017108">
    <property type="term" value="F:5'-flap endonuclease activity"/>
    <property type="evidence" value="ECO:0007669"/>
    <property type="project" value="InterPro"/>
</dbReference>
<dbReference type="InterPro" id="IPR002421">
    <property type="entry name" value="5-3_exonuclease"/>
</dbReference>
<dbReference type="InterPro" id="IPR020046">
    <property type="entry name" value="5-3_exonucl_a-hlix_arch_N"/>
</dbReference>
<evidence type="ECO:0000259" key="4">
    <source>
        <dbReference type="SMART" id="SM00475"/>
    </source>
</evidence>
<evidence type="ECO:0000256" key="3">
    <source>
        <dbReference type="ARBA" id="ARBA00023125"/>
    </source>
</evidence>
<proteinExistence type="predicted"/>
<dbReference type="Pfam" id="PF25816">
    <property type="entry name" value="RamC_N"/>
    <property type="match status" value="1"/>
</dbReference>
<evidence type="ECO:0000313" key="6">
    <source>
        <dbReference type="Proteomes" id="UP000009081"/>
    </source>
</evidence>
<dbReference type="InterPro" id="IPR029060">
    <property type="entry name" value="PIN-like_dom_sf"/>
</dbReference>
<sequence>MERENAPVGPGDVVALVDGSFFMHRTYHLAASGDPARNLRPSDGFPNGAIRKFCERLLGFLEAGFGGTRPSHLGIFFDHSRRSHRSELFPGYKANRPEPPADLEALKPLFRDAVRAFGYGCIEAENYEADDLIATYATAASARGAHVLMVGSDKDLLQLVGPTVFAFDFEYGVPGRSGYRPARLFDAAAVAAAWEGTPPERLGDVLALMGDQTDNVPGVPGIGMKTAAKLVAEYGDLETLLANADAIKQPGRRDALLAHAETARLSRRLVELERNAPMPVPLDDLLLGWPDPDVLFPFVNAMEFSWLGRKLGQLYQVEASSYPSDPRFAAPVAESGAAGLQALRYDAVLPAEGAPPFASDTAHCAVSAMPLSMAHIDGWLRFDFRSPDLRAEPGQGHEGWKIHVSVDPRRVAAAWDAILPIVAEARLQAKVAGPTLVGRLGDSSHRQAGKMLVLYAETAPDVGRWRAVLTRVEEALDKAGVTPGPRVAGDRPVRGSAYLQRRADRGRDGRYVTGPAAYNPFGWADPFEEIAVEGRSRRDAREDALRCMDLVVPGWRLDHAGMSWAGNDEEAAALTAKAMSVAGLDAIHEATAVWIEELDPAAVASGWHDVMEVRRAAEIGAVVRASFPEGAVRFSVRPRVSGEQPPEVRLRFGDEALLAAAAEVLPGLFGAPGGPASRIENGVLAIPYAGWIHRAPTLDAPQVLRVRQLIDPEGALPRVDLGAPGPAPR</sequence>
<dbReference type="InterPro" id="IPR020045">
    <property type="entry name" value="DNA_polI_H3TH"/>
</dbReference>
<dbReference type="InterPro" id="IPR038969">
    <property type="entry name" value="FEN"/>
</dbReference>
<accession>C5B5M0</accession>
<geneLocation type="plasmid" evidence="5 6">
    <name>megaplasmid</name>
</geneLocation>
<feature type="domain" description="5'-3' exonuclease" evidence="4">
    <location>
        <begin position="9"/>
        <end position="288"/>
    </location>
</feature>
<dbReference type="SUPFAM" id="SSF47807">
    <property type="entry name" value="5' to 3' exonuclease, C-terminal subdomain"/>
    <property type="match status" value="1"/>
</dbReference>
<keyword evidence="3" id="KW-0238">DNA-binding</keyword>
<keyword evidence="6" id="KW-1185">Reference proteome</keyword>
<dbReference type="FunFam" id="1.10.150.20:FF:000003">
    <property type="entry name" value="DNA polymerase I"/>
    <property type="match status" value="1"/>
</dbReference>
<dbReference type="PANTHER" id="PTHR42646:SF2">
    <property type="entry name" value="5'-3' EXONUCLEASE FAMILY PROTEIN"/>
    <property type="match status" value="1"/>
</dbReference>
<dbReference type="InterPro" id="IPR057929">
    <property type="entry name" value="RamC_N"/>
</dbReference>
<dbReference type="SMART" id="SM00279">
    <property type="entry name" value="HhH2"/>
    <property type="match status" value="1"/>
</dbReference>
<dbReference type="Proteomes" id="UP000009081">
    <property type="component" value="Plasmid megaplasmid"/>
</dbReference>